<evidence type="ECO:0000313" key="3">
    <source>
        <dbReference type="Proteomes" id="UP000299102"/>
    </source>
</evidence>
<dbReference type="AlphaFoldDB" id="A0A4C2AFN3"/>
<gene>
    <name evidence="2" type="ORF">EVAR_79020_1</name>
</gene>
<reference evidence="2 3" key="1">
    <citation type="journal article" date="2019" name="Commun. Biol.">
        <title>The bagworm genome reveals a unique fibroin gene that provides high tensile strength.</title>
        <authorList>
            <person name="Kono N."/>
            <person name="Nakamura H."/>
            <person name="Ohtoshi R."/>
            <person name="Tomita M."/>
            <person name="Numata K."/>
            <person name="Arakawa K."/>
        </authorList>
    </citation>
    <scope>NUCLEOTIDE SEQUENCE [LARGE SCALE GENOMIC DNA]</scope>
</reference>
<dbReference type="Proteomes" id="UP000299102">
    <property type="component" value="Unassembled WGS sequence"/>
</dbReference>
<keyword evidence="3" id="KW-1185">Reference proteome</keyword>
<comment type="caution">
    <text evidence="2">The sequence shown here is derived from an EMBL/GenBank/DDBJ whole genome shotgun (WGS) entry which is preliminary data.</text>
</comment>
<feature type="compositionally biased region" description="Low complexity" evidence="1">
    <location>
        <begin position="23"/>
        <end position="35"/>
    </location>
</feature>
<organism evidence="2 3">
    <name type="scientific">Eumeta variegata</name>
    <name type="common">Bagworm moth</name>
    <name type="synonym">Eumeta japonica</name>
    <dbReference type="NCBI Taxonomy" id="151549"/>
    <lineage>
        <taxon>Eukaryota</taxon>
        <taxon>Metazoa</taxon>
        <taxon>Ecdysozoa</taxon>
        <taxon>Arthropoda</taxon>
        <taxon>Hexapoda</taxon>
        <taxon>Insecta</taxon>
        <taxon>Pterygota</taxon>
        <taxon>Neoptera</taxon>
        <taxon>Endopterygota</taxon>
        <taxon>Lepidoptera</taxon>
        <taxon>Glossata</taxon>
        <taxon>Ditrysia</taxon>
        <taxon>Tineoidea</taxon>
        <taxon>Psychidae</taxon>
        <taxon>Oiketicinae</taxon>
        <taxon>Eumeta</taxon>
    </lineage>
</organism>
<dbReference type="EMBL" id="BGZK01003029">
    <property type="protein sequence ID" value="GBP97929.1"/>
    <property type="molecule type" value="Genomic_DNA"/>
</dbReference>
<proteinExistence type="predicted"/>
<feature type="region of interest" description="Disordered" evidence="1">
    <location>
        <begin position="1"/>
        <end position="49"/>
    </location>
</feature>
<name>A0A4C2AFN3_EUMVA</name>
<evidence type="ECO:0000313" key="2">
    <source>
        <dbReference type="EMBL" id="GBP97929.1"/>
    </source>
</evidence>
<sequence length="121" mass="13221">MVNLPAEEAHLEGQQTEDVDQNGSPSGTATGAGSESEYKGAHFRLGAGDASPPSRIEWAFTWPPTITTSSRSSGFEDITTCDVHKSRTYYRLNDGTFVSEFQNVVPEVPAHDYDELDAPER</sequence>
<evidence type="ECO:0000256" key="1">
    <source>
        <dbReference type="SAM" id="MobiDB-lite"/>
    </source>
</evidence>
<accession>A0A4C2AFN3</accession>
<protein>
    <submittedName>
        <fullName evidence="2">Uncharacterized protein</fullName>
    </submittedName>
</protein>